<evidence type="ECO:0000256" key="1">
    <source>
        <dbReference type="ARBA" id="ARBA00022598"/>
    </source>
</evidence>
<keyword evidence="1" id="KW-0436">Ligase</keyword>
<dbReference type="CDD" id="cd01991">
    <property type="entry name" value="Asn_synthase_B_C"/>
    <property type="match status" value="1"/>
</dbReference>
<reference evidence="6" key="2">
    <citation type="submission" date="2020-09" db="EMBL/GenBank/DDBJ databases">
        <authorList>
            <person name="Sun Q."/>
            <person name="Ohkuma M."/>
        </authorList>
    </citation>
    <scope>NUCLEOTIDE SEQUENCE</scope>
    <source>
        <strain evidence="6">JCM 5069</strain>
    </source>
</reference>
<dbReference type="RefSeq" id="WP_189937762.1">
    <property type="nucleotide sequence ID" value="NZ_BNCD01000026.1"/>
</dbReference>
<keyword evidence="3" id="KW-0067">ATP-binding</keyword>
<evidence type="ECO:0000259" key="5">
    <source>
        <dbReference type="Pfam" id="PF13537"/>
    </source>
</evidence>
<evidence type="ECO:0000259" key="4">
    <source>
        <dbReference type="Pfam" id="PF00733"/>
    </source>
</evidence>
<dbReference type="PANTHER" id="PTHR11772:SF2">
    <property type="entry name" value="ASPARAGINE SYNTHETASE [GLUTAMINE-HYDROLYZING]"/>
    <property type="match status" value="1"/>
</dbReference>
<feature type="domain" description="Asparagine synthetase" evidence="4">
    <location>
        <begin position="391"/>
        <end position="468"/>
    </location>
</feature>
<dbReference type="InterPro" id="IPR017932">
    <property type="entry name" value="GATase_2_dom"/>
</dbReference>
<dbReference type="InterPro" id="IPR029055">
    <property type="entry name" value="Ntn_hydrolases_N"/>
</dbReference>
<keyword evidence="2" id="KW-0547">Nucleotide-binding</keyword>
<dbReference type="InterPro" id="IPR001962">
    <property type="entry name" value="Asn_synthase"/>
</dbReference>
<dbReference type="SUPFAM" id="SSF52402">
    <property type="entry name" value="Adenine nucleotide alpha hydrolases-like"/>
    <property type="match status" value="1"/>
</dbReference>
<dbReference type="GO" id="GO:0005829">
    <property type="term" value="C:cytosol"/>
    <property type="evidence" value="ECO:0007669"/>
    <property type="project" value="TreeGrafter"/>
</dbReference>
<evidence type="ECO:0000256" key="2">
    <source>
        <dbReference type="ARBA" id="ARBA00022741"/>
    </source>
</evidence>
<organism evidence="6 7">
    <name type="scientific">Streptomyces sulfonofaciens</name>
    <dbReference type="NCBI Taxonomy" id="68272"/>
    <lineage>
        <taxon>Bacteria</taxon>
        <taxon>Bacillati</taxon>
        <taxon>Actinomycetota</taxon>
        <taxon>Actinomycetes</taxon>
        <taxon>Kitasatosporales</taxon>
        <taxon>Streptomycetaceae</taxon>
        <taxon>Streptomyces</taxon>
    </lineage>
</organism>
<dbReference type="Gene3D" id="3.40.50.620">
    <property type="entry name" value="HUPs"/>
    <property type="match status" value="1"/>
</dbReference>
<dbReference type="InterPro" id="IPR050795">
    <property type="entry name" value="Asn_Synthetase"/>
</dbReference>
<dbReference type="GO" id="GO:0005524">
    <property type="term" value="F:ATP binding"/>
    <property type="evidence" value="ECO:0007669"/>
    <property type="project" value="UniProtKB-KW"/>
</dbReference>
<keyword evidence="7" id="KW-1185">Reference proteome</keyword>
<dbReference type="EMBL" id="BNCD01000026">
    <property type="protein sequence ID" value="GHH87119.1"/>
    <property type="molecule type" value="Genomic_DNA"/>
</dbReference>
<name>A0A919GMX8_9ACTN</name>
<evidence type="ECO:0000256" key="3">
    <source>
        <dbReference type="ARBA" id="ARBA00022840"/>
    </source>
</evidence>
<dbReference type="InterPro" id="IPR014729">
    <property type="entry name" value="Rossmann-like_a/b/a_fold"/>
</dbReference>
<dbReference type="Gene3D" id="3.60.20.10">
    <property type="entry name" value="Glutamine Phosphoribosylpyrophosphate, subunit 1, domain 1"/>
    <property type="match status" value="1"/>
</dbReference>
<dbReference type="PANTHER" id="PTHR11772">
    <property type="entry name" value="ASPARAGINE SYNTHETASE"/>
    <property type="match status" value="1"/>
</dbReference>
<feature type="domain" description="Asparagine synthetase" evidence="4">
    <location>
        <begin position="220"/>
        <end position="355"/>
    </location>
</feature>
<proteinExistence type="predicted"/>
<comment type="caution">
    <text evidence="6">The sequence shown here is derived from an EMBL/GenBank/DDBJ whole genome shotgun (WGS) entry which is preliminary data.</text>
</comment>
<dbReference type="Pfam" id="PF00733">
    <property type="entry name" value="Asn_synthase"/>
    <property type="match status" value="2"/>
</dbReference>
<gene>
    <name evidence="6" type="ORF">GCM10018793_61640</name>
</gene>
<reference evidence="6" key="1">
    <citation type="journal article" date="2014" name="Int. J. Syst. Evol. Microbiol.">
        <title>Complete genome sequence of Corynebacterium casei LMG S-19264T (=DSM 44701T), isolated from a smear-ripened cheese.</title>
        <authorList>
            <consortium name="US DOE Joint Genome Institute (JGI-PGF)"/>
            <person name="Walter F."/>
            <person name="Albersmeier A."/>
            <person name="Kalinowski J."/>
            <person name="Ruckert C."/>
        </authorList>
    </citation>
    <scope>NUCLEOTIDE SEQUENCE</scope>
    <source>
        <strain evidence="6">JCM 5069</strain>
    </source>
</reference>
<accession>A0A919GMX8</accession>
<dbReference type="AlphaFoldDB" id="A0A919GMX8"/>
<feature type="domain" description="Glutamine amidotransferase type-2" evidence="5">
    <location>
        <begin position="66"/>
        <end position="158"/>
    </location>
</feature>
<dbReference type="GO" id="GO:0004066">
    <property type="term" value="F:asparagine synthase (glutamine-hydrolyzing) activity"/>
    <property type="evidence" value="ECO:0007669"/>
    <property type="project" value="InterPro"/>
</dbReference>
<evidence type="ECO:0000313" key="7">
    <source>
        <dbReference type="Proteomes" id="UP000603708"/>
    </source>
</evidence>
<dbReference type="SUPFAM" id="SSF56235">
    <property type="entry name" value="N-terminal nucleophile aminohydrolases (Ntn hydrolases)"/>
    <property type="match status" value="1"/>
</dbReference>
<sequence length="508" mass="53980">MAAQTLPAAIGFLASVREDSGAGLPRRAFAARGEAAEVRDGFPGSHLVAHLLHSGAPDGAHAHAGGRAVLLAGELYNRGELLSLLPDGAASADDAALVLALFARYDRHAFRLLNGRFAALLVEGGRVVLATDHAGTVPLYANVAPGRLLAATEVKTLRTAVPGRPLAGTRPVRGLPGTYQLRAGLVLDVDLGSGACTADHTWAPPRSRLVLPEDEAVGLVRRSLEGAVHARLGTATPMVVLSGGIDSSGVAALAAGRLDDRIDTVSMGTEDADEFAQARTVAEHIGSHHSEITIPTDELLRSLPHAVWAAETLDPAIVEYLLPLTALYLRIGGGNRRILTGYGADIPLGGMHREGRLAPLDDAIVSDMDGFDGLNELTPVLSTVAGHWTTHPYWDRAVLDVLVSLEAGLKSRYGRDKWVLREALADLLPRQTVLRPKLGVHEGSGVSSAFSEHLVDAGLPHEHLRETKKLYVRELFDLVVVGGRDPDEVETTTVLERVTERLCSKVVR</sequence>
<dbReference type="Proteomes" id="UP000603708">
    <property type="component" value="Unassembled WGS sequence"/>
</dbReference>
<protein>
    <submittedName>
        <fullName evidence="6">Asparagine synthase</fullName>
    </submittedName>
</protein>
<dbReference type="GO" id="GO:0006529">
    <property type="term" value="P:asparagine biosynthetic process"/>
    <property type="evidence" value="ECO:0007669"/>
    <property type="project" value="InterPro"/>
</dbReference>
<evidence type="ECO:0000313" key="6">
    <source>
        <dbReference type="EMBL" id="GHH87119.1"/>
    </source>
</evidence>
<dbReference type="Pfam" id="PF13537">
    <property type="entry name" value="GATase_7"/>
    <property type="match status" value="1"/>
</dbReference>